<keyword evidence="2" id="KW-1185">Reference proteome</keyword>
<sequence>MTAFQGDALVGVPSLMPTEEVPLPPLDEWIANAAAQMQRDAVRQAEEAGAVSLRYVGVTFEPDGNGGYTMNGEWEMGVPRG</sequence>
<protein>
    <submittedName>
        <fullName evidence="1">Uncharacterized protein</fullName>
    </submittedName>
</protein>
<name>A0ABY6PQP1_9ACTN</name>
<dbReference type="Proteomes" id="UP001164963">
    <property type="component" value="Chromosome"/>
</dbReference>
<dbReference type="RefSeq" id="WP_265540507.1">
    <property type="nucleotide sequence ID" value="NZ_CP098740.1"/>
</dbReference>
<reference evidence="1" key="1">
    <citation type="journal article" date="2022" name="Front. Microbiol.">
        <title>Mirubactin C rescues the lethal effect of cell wall biosynthesis mutations in Bacillus subtilis.</title>
        <authorList>
            <person name="Kepplinger B."/>
            <person name="Wen X."/>
            <person name="Tyler A.R."/>
            <person name="Kim B.Y."/>
            <person name="Brown J."/>
            <person name="Banks P."/>
            <person name="Dashti Y."/>
            <person name="Mackenzie E.S."/>
            <person name="Wills C."/>
            <person name="Kawai Y."/>
            <person name="Waldron K.J."/>
            <person name="Allenby N.E.E."/>
            <person name="Wu L.J."/>
            <person name="Hall M.J."/>
            <person name="Errington J."/>
        </authorList>
    </citation>
    <scope>NUCLEOTIDE SEQUENCE</scope>
    <source>
        <strain evidence="1">MDA8-470</strain>
    </source>
</reference>
<dbReference type="EMBL" id="CP098740">
    <property type="protein sequence ID" value="UZK54079.1"/>
    <property type="molecule type" value="Genomic_DNA"/>
</dbReference>
<gene>
    <name evidence="1" type="ORF">NEH16_07865</name>
</gene>
<evidence type="ECO:0000313" key="1">
    <source>
        <dbReference type="EMBL" id="UZK54079.1"/>
    </source>
</evidence>
<evidence type="ECO:0000313" key="2">
    <source>
        <dbReference type="Proteomes" id="UP001164963"/>
    </source>
</evidence>
<accession>A0ABY6PQP1</accession>
<organism evidence="1 2">
    <name type="scientific">Streptomyces drozdowiczii</name>
    <dbReference type="NCBI Taxonomy" id="202862"/>
    <lineage>
        <taxon>Bacteria</taxon>
        <taxon>Bacillati</taxon>
        <taxon>Actinomycetota</taxon>
        <taxon>Actinomycetes</taxon>
        <taxon>Kitasatosporales</taxon>
        <taxon>Streptomycetaceae</taxon>
        <taxon>Streptomyces</taxon>
    </lineage>
</organism>
<proteinExistence type="predicted"/>